<feature type="compositionally biased region" description="Polar residues" evidence="1">
    <location>
        <begin position="48"/>
        <end position="68"/>
    </location>
</feature>
<organism evidence="2 3">
    <name type="scientific">Parastrongyloides trichosuri</name>
    <name type="common">Possum-specific nematode worm</name>
    <dbReference type="NCBI Taxonomy" id="131310"/>
    <lineage>
        <taxon>Eukaryota</taxon>
        <taxon>Metazoa</taxon>
        <taxon>Ecdysozoa</taxon>
        <taxon>Nematoda</taxon>
        <taxon>Chromadorea</taxon>
        <taxon>Rhabditida</taxon>
        <taxon>Tylenchina</taxon>
        <taxon>Panagrolaimomorpha</taxon>
        <taxon>Strongyloidoidea</taxon>
        <taxon>Strongyloididae</taxon>
        <taxon>Parastrongyloides</taxon>
    </lineage>
</organism>
<evidence type="ECO:0000256" key="1">
    <source>
        <dbReference type="SAM" id="MobiDB-lite"/>
    </source>
</evidence>
<dbReference type="AlphaFoldDB" id="A0A0N4ZHX0"/>
<keyword evidence="2" id="KW-1185">Reference proteome</keyword>
<protein>
    <submittedName>
        <fullName evidence="3">Uncharacterized protein</fullName>
    </submittedName>
</protein>
<proteinExistence type="predicted"/>
<accession>A0A0N4ZHX0</accession>
<feature type="region of interest" description="Disordered" evidence="1">
    <location>
        <begin position="48"/>
        <end position="70"/>
    </location>
</feature>
<evidence type="ECO:0000313" key="2">
    <source>
        <dbReference type="Proteomes" id="UP000038045"/>
    </source>
</evidence>
<evidence type="ECO:0000313" key="3">
    <source>
        <dbReference type="WBParaSite" id="PTRK_0000751500.1"/>
    </source>
</evidence>
<dbReference type="Proteomes" id="UP000038045">
    <property type="component" value="Unplaced"/>
</dbReference>
<sequence>MESRNNDDINKGALIEKVPTLEDLLRDAELEKRMFSYIEKDKCTENVNPNDMVSKNMGTNDTMGYSNHQESKREILSELANNNAAELIPSQGDSFNKVNCGFNPSKEFTYEDVVNHIAESGLSKFCDILALRKFFATNVEEKREKSPKRKLC</sequence>
<dbReference type="WBParaSite" id="PTRK_0000751500.1">
    <property type="protein sequence ID" value="PTRK_0000751500.1"/>
    <property type="gene ID" value="PTRK_0000751500"/>
</dbReference>
<name>A0A0N4ZHX0_PARTI</name>
<reference evidence="3" key="1">
    <citation type="submission" date="2017-02" db="UniProtKB">
        <authorList>
            <consortium name="WormBaseParasite"/>
        </authorList>
    </citation>
    <scope>IDENTIFICATION</scope>
</reference>